<reference evidence="8 9" key="1">
    <citation type="submission" date="2024-04" db="EMBL/GenBank/DDBJ databases">
        <title>Defined microbial consortia suppress multidrug-resistant proinflammatory Enterobacteriaceae via ecological control.</title>
        <authorList>
            <person name="Furuichi M."/>
            <person name="Kawaguchi T."/>
            <person name="Pust M."/>
            <person name="Yasuma K."/>
            <person name="Plichta D."/>
            <person name="Hasegawa N."/>
            <person name="Ohya T."/>
            <person name="Bhattarai S."/>
            <person name="Sasajima S."/>
            <person name="Aoto Y."/>
            <person name="Tuganbaev T."/>
            <person name="Yaginuma M."/>
            <person name="Ueda M."/>
            <person name="Okahashi N."/>
            <person name="Amafuji K."/>
            <person name="Kiridooshi Y."/>
            <person name="Sugita K."/>
            <person name="Strazar M."/>
            <person name="Skelly A."/>
            <person name="Suda W."/>
            <person name="Hattori M."/>
            <person name="Nakamoto N."/>
            <person name="Caballero S."/>
            <person name="Norman J."/>
            <person name="Olle B."/>
            <person name="Tanoue T."/>
            <person name="Arita M."/>
            <person name="Bucci V."/>
            <person name="Atarashi K."/>
            <person name="Xavier R."/>
            <person name="Honda K."/>
        </authorList>
    </citation>
    <scope>NUCLEOTIDE SEQUENCE [LARGE SCALE GENOMIC DNA]</scope>
    <source>
        <strain evidence="9">k34-0107-D12</strain>
    </source>
</reference>
<dbReference type="InterPro" id="IPR025705">
    <property type="entry name" value="Beta_hexosaminidase_sua/sub"/>
</dbReference>
<dbReference type="CDD" id="cd06565">
    <property type="entry name" value="GH20_GcnA-like"/>
    <property type="match status" value="1"/>
</dbReference>
<evidence type="ECO:0000313" key="9">
    <source>
        <dbReference type="Proteomes" id="UP001600941"/>
    </source>
</evidence>
<dbReference type="InterPro" id="IPR015882">
    <property type="entry name" value="HEX_bac_N"/>
</dbReference>
<dbReference type="Pfam" id="PF02838">
    <property type="entry name" value="Glyco_hydro_20b"/>
    <property type="match status" value="1"/>
</dbReference>
<proteinExistence type="inferred from homology"/>
<evidence type="ECO:0000256" key="3">
    <source>
        <dbReference type="ARBA" id="ARBA00012663"/>
    </source>
</evidence>
<keyword evidence="9" id="KW-1185">Reference proteome</keyword>
<dbReference type="PANTHER" id="PTHR22600">
    <property type="entry name" value="BETA-HEXOSAMINIDASE"/>
    <property type="match status" value="1"/>
</dbReference>
<dbReference type="EC" id="3.2.1.52" evidence="3"/>
<evidence type="ECO:0000256" key="5">
    <source>
        <dbReference type="ARBA" id="ARBA00023295"/>
    </source>
</evidence>
<evidence type="ECO:0000256" key="1">
    <source>
        <dbReference type="ARBA" id="ARBA00001231"/>
    </source>
</evidence>
<evidence type="ECO:0000256" key="4">
    <source>
        <dbReference type="ARBA" id="ARBA00022801"/>
    </source>
</evidence>
<dbReference type="RefSeq" id="WP_227210211.1">
    <property type="nucleotide sequence ID" value="NZ_BAABZQ010000001.1"/>
</dbReference>
<feature type="domain" description="Beta-hexosaminidase bacterial type N-terminal" evidence="7">
    <location>
        <begin position="45"/>
        <end position="110"/>
    </location>
</feature>
<dbReference type="Proteomes" id="UP001600941">
    <property type="component" value="Unassembled WGS sequence"/>
</dbReference>
<evidence type="ECO:0000313" key="8">
    <source>
        <dbReference type="EMBL" id="GAA6499021.1"/>
    </source>
</evidence>
<dbReference type="InterPro" id="IPR015883">
    <property type="entry name" value="Glyco_hydro_20_cat"/>
</dbReference>
<dbReference type="PRINTS" id="PR00738">
    <property type="entry name" value="GLHYDRLASE20"/>
</dbReference>
<dbReference type="Gene3D" id="3.20.20.80">
    <property type="entry name" value="Glycosidases"/>
    <property type="match status" value="1"/>
</dbReference>
<name>A0ABQ0BR73_9FIRM</name>
<sequence length="626" mass="71161">MEKPCLIPKPQVYLQRAGYFVKKAAVSKERMPSGLEAPLAVIWPEVTGTEDTIQFTEKKELQKEQYVLEITEEGIEISWGSPAGAFYAVMTLHQLVLFSEGKIACCRIVDFPGLRDRAVMIDISRGKVPKVESLKAMIDLLAGLKINQFQLYVEGFSFAYPSFSEVWEKRAKDYLTPAEIRELDAYCAERFIELVPNQNCLGHMNAWLETEAFGHLAENPGGLQIKGTTLPPATMDPTNPESLKLIEQMLDDLLPCFHSRMFHADLDETFDLGYGKNKDKAEKEGVVSIYLDYVKKLSEKVKARGHNMMMWGDVLSKEEDAAAQLPKDIIVLDWGYEKEHPVRRRAERLQRAGVEFYLCPGTNSWCSFTGITDNMMQCTENAVSAAYDFHARGLMVTDWGDFGHLQYSLFSLPGILYGAAGAWNRELVTEEELAEALNRYVFRDETGIFGRLCLEAGRYSRKEEFLFPCRTLAFMTLQTGCVSRDRFEASIKNMVDSMRFFVEPCVYLPCEEAYAGRSGMEEEAILEYLDELAVQARKADPACPDGTLLKEEMINGLAMVRAATRTRALCYGLEDGSGLEKEIEDLCERHRNLWQRRNKIKGQEDSLLGFTTLLEQLRERKQEEEE</sequence>
<feature type="domain" description="Glycoside hydrolase family 20 catalytic" evidence="6">
    <location>
        <begin position="117"/>
        <end position="361"/>
    </location>
</feature>
<dbReference type="EMBL" id="BAABZQ010000001">
    <property type="protein sequence ID" value="GAA6499021.1"/>
    <property type="molecule type" value="Genomic_DNA"/>
</dbReference>
<keyword evidence="5" id="KW-0326">Glycosidase</keyword>
<dbReference type="Gene3D" id="3.30.379.10">
    <property type="entry name" value="Chitobiase/beta-hexosaminidase domain 2-like"/>
    <property type="match status" value="1"/>
</dbReference>
<accession>A0ABQ0BR73</accession>
<comment type="similarity">
    <text evidence="2">Belongs to the glycosyl hydrolase 20 family.</text>
</comment>
<dbReference type="InterPro" id="IPR017853">
    <property type="entry name" value="GH"/>
</dbReference>
<dbReference type="SUPFAM" id="SSF55545">
    <property type="entry name" value="beta-N-acetylhexosaminidase-like domain"/>
    <property type="match status" value="1"/>
</dbReference>
<evidence type="ECO:0000259" key="6">
    <source>
        <dbReference type="Pfam" id="PF00728"/>
    </source>
</evidence>
<dbReference type="SUPFAM" id="SSF51445">
    <property type="entry name" value="(Trans)glycosidases"/>
    <property type="match status" value="1"/>
</dbReference>
<dbReference type="PANTHER" id="PTHR22600:SF57">
    <property type="entry name" value="BETA-N-ACETYLHEXOSAMINIDASE"/>
    <property type="match status" value="1"/>
</dbReference>
<dbReference type="Pfam" id="PF00728">
    <property type="entry name" value="Glyco_hydro_20"/>
    <property type="match status" value="1"/>
</dbReference>
<comment type="catalytic activity">
    <reaction evidence="1">
        <text>Hydrolysis of terminal non-reducing N-acetyl-D-hexosamine residues in N-acetyl-beta-D-hexosaminides.</text>
        <dbReference type="EC" id="3.2.1.52"/>
    </reaction>
</comment>
<organism evidence="8 9">
    <name type="scientific">Blautia parvula</name>
    <dbReference type="NCBI Taxonomy" id="2877527"/>
    <lineage>
        <taxon>Bacteria</taxon>
        <taxon>Bacillati</taxon>
        <taxon>Bacillota</taxon>
        <taxon>Clostridia</taxon>
        <taxon>Lachnospirales</taxon>
        <taxon>Lachnospiraceae</taxon>
        <taxon>Blautia</taxon>
    </lineage>
</organism>
<dbReference type="InterPro" id="IPR029018">
    <property type="entry name" value="Hex-like_dom2"/>
</dbReference>
<gene>
    <name evidence="8" type="ORF">K340107D12_18370</name>
</gene>
<evidence type="ECO:0000259" key="7">
    <source>
        <dbReference type="Pfam" id="PF02838"/>
    </source>
</evidence>
<evidence type="ECO:0000256" key="2">
    <source>
        <dbReference type="ARBA" id="ARBA00006285"/>
    </source>
</evidence>
<comment type="caution">
    <text evidence="8">The sequence shown here is derived from an EMBL/GenBank/DDBJ whole genome shotgun (WGS) entry which is preliminary data.</text>
</comment>
<keyword evidence="4" id="KW-0378">Hydrolase</keyword>
<protein>
    <recommendedName>
        <fullName evidence="3">beta-N-acetylhexosaminidase</fullName>
        <ecNumber evidence="3">3.2.1.52</ecNumber>
    </recommendedName>
</protein>